<evidence type="ECO:0000256" key="6">
    <source>
        <dbReference type="ARBA" id="ARBA00023242"/>
    </source>
</evidence>
<dbReference type="GO" id="GO:0008270">
    <property type="term" value="F:zinc ion binding"/>
    <property type="evidence" value="ECO:0007669"/>
    <property type="project" value="UniProtKB-KW"/>
</dbReference>
<evidence type="ECO:0000256" key="4">
    <source>
        <dbReference type="ARBA" id="ARBA00022771"/>
    </source>
</evidence>
<dbReference type="InterPro" id="IPR013087">
    <property type="entry name" value="Znf_C2H2_type"/>
</dbReference>
<evidence type="ECO:0000313" key="9">
    <source>
        <dbReference type="EMBL" id="NXR58613.1"/>
    </source>
</evidence>
<dbReference type="PANTHER" id="PTHR23226:SF416">
    <property type="entry name" value="FI01424P"/>
    <property type="match status" value="1"/>
</dbReference>
<evidence type="ECO:0000256" key="2">
    <source>
        <dbReference type="ARBA" id="ARBA00022723"/>
    </source>
</evidence>
<reference evidence="9 10" key="1">
    <citation type="submission" date="2019-09" db="EMBL/GenBank/DDBJ databases">
        <title>Bird 10,000 Genomes (B10K) Project - Family phase.</title>
        <authorList>
            <person name="Zhang G."/>
        </authorList>
    </citation>
    <scope>NUCLEOTIDE SEQUENCE [LARGE SCALE GENOMIC DNA]</scope>
    <source>
        <strain evidence="9">B10K-DU-002-26</strain>
        <tissue evidence="9">Muscle</tissue>
    </source>
</reference>
<dbReference type="GO" id="GO:0000978">
    <property type="term" value="F:RNA polymerase II cis-regulatory region sequence-specific DNA binding"/>
    <property type="evidence" value="ECO:0007669"/>
    <property type="project" value="TreeGrafter"/>
</dbReference>
<keyword evidence="6" id="KW-0539">Nucleus</keyword>
<keyword evidence="5" id="KW-0862">Zinc</keyword>
<keyword evidence="10" id="KW-1185">Reference proteome</keyword>
<comment type="caution">
    <text evidence="9">The sequence shown here is derived from an EMBL/GenBank/DDBJ whole genome shotgun (WGS) entry which is preliminary data.</text>
</comment>
<keyword evidence="4 7" id="KW-0863">Zinc-finger</keyword>
<evidence type="ECO:0000259" key="8">
    <source>
        <dbReference type="PROSITE" id="PS50157"/>
    </source>
</evidence>
<protein>
    <submittedName>
        <fullName evidence="9">ZNF79 protein</fullName>
    </submittedName>
</protein>
<evidence type="ECO:0000256" key="1">
    <source>
        <dbReference type="ARBA" id="ARBA00004123"/>
    </source>
</evidence>
<dbReference type="EMBL" id="VWYO01003029">
    <property type="protein sequence ID" value="NXR58613.1"/>
    <property type="molecule type" value="Genomic_DNA"/>
</dbReference>
<feature type="non-terminal residue" evidence="9">
    <location>
        <position position="63"/>
    </location>
</feature>
<name>A0A7L2MFF8_9PASS</name>
<dbReference type="PROSITE" id="PS00028">
    <property type="entry name" value="ZINC_FINGER_C2H2_1"/>
    <property type="match status" value="1"/>
</dbReference>
<evidence type="ECO:0000313" key="10">
    <source>
        <dbReference type="Proteomes" id="UP000587697"/>
    </source>
</evidence>
<feature type="domain" description="C2H2-type" evidence="8">
    <location>
        <begin position="24"/>
        <end position="51"/>
    </location>
</feature>
<evidence type="ECO:0000256" key="3">
    <source>
        <dbReference type="ARBA" id="ARBA00022737"/>
    </source>
</evidence>
<dbReference type="Pfam" id="PF00096">
    <property type="entry name" value="zf-C2H2"/>
    <property type="match status" value="1"/>
</dbReference>
<dbReference type="Gene3D" id="3.30.160.60">
    <property type="entry name" value="Classic Zinc Finger"/>
    <property type="match status" value="1"/>
</dbReference>
<feature type="domain" description="C2H2-type" evidence="8">
    <location>
        <begin position="1"/>
        <end position="23"/>
    </location>
</feature>
<evidence type="ECO:0000256" key="5">
    <source>
        <dbReference type="ARBA" id="ARBA00022833"/>
    </source>
</evidence>
<organism evidence="9 10">
    <name type="scientific">Rhadina sibilatrix</name>
    <dbReference type="NCBI Taxonomy" id="2585818"/>
    <lineage>
        <taxon>Eukaryota</taxon>
        <taxon>Metazoa</taxon>
        <taxon>Chordata</taxon>
        <taxon>Craniata</taxon>
        <taxon>Vertebrata</taxon>
        <taxon>Euteleostomi</taxon>
        <taxon>Archelosauria</taxon>
        <taxon>Archosauria</taxon>
        <taxon>Dinosauria</taxon>
        <taxon>Saurischia</taxon>
        <taxon>Theropoda</taxon>
        <taxon>Coelurosauria</taxon>
        <taxon>Aves</taxon>
        <taxon>Neognathae</taxon>
        <taxon>Neoaves</taxon>
        <taxon>Telluraves</taxon>
        <taxon>Australaves</taxon>
        <taxon>Passeriformes</taxon>
        <taxon>Sylvioidea</taxon>
        <taxon>Phylloscopidae</taxon>
        <taxon>Rhadina</taxon>
    </lineage>
</organism>
<keyword evidence="3" id="KW-0677">Repeat</keyword>
<dbReference type="FunFam" id="3.30.160.60:FF:000206">
    <property type="entry name" value="zinc finger protein 202 isoform X1"/>
    <property type="match status" value="1"/>
</dbReference>
<proteinExistence type="predicted"/>
<dbReference type="AlphaFoldDB" id="A0A7L2MFF8"/>
<dbReference type="Proteomes" id="UP000587697">
    <property type="component" value="Unassembled WGS sequence"/>
</dbReference>
<dbReference type="InterPro" id="IPR036236">
    <property type="entry name" value="Znf_C2H2_sf"/>
</dbReference>
<keyword evidence="2" id="KW-0479">Metal-binding</keyword>
<dbReference type="SMART" id="SM00355">
    <property type="entry name" value="ZnF_C2H2"/>
    <property type="match status" value="1"/>
</dbReference>
<evidence type="ECO:0000256" key="7">
    <source>
        <dbReference type="PROSITE-ProRule" id="PRU00042"/>
    </source>
</evidence>
<comment type="subcellular location">
    <subcellularLocation>
        <location evidence="1">Nucleus</location>
    </subcellularLocation>
</comment>
<feature type="non-terminal residue" evidence="9">
    <location>
        <position position="1"/>
    </location>
</feature>
<dbReference type="PANTHER" id="PTHR23226">
    <property type="entry name" value="ZINC FINGER AND SCAN DOMAIN-CONTAINING"/>
    <property type="match status" value="1"/>
</dbReference>
<sequence>CGKKFQTSSDLLRHPWIHREERTSECPECGKSFSRSSTLTQHQRSHHEGKAWECSKFVRCSSS</sequence>
<dbReference type="PROSITE" id="PS50157">
    <property type="entry name" value="ZINC_FINGER_C2H2_2"/>
    <property type="match status" value="2"/>
</dbReference>
<gene>
    <name evidence="9" type="primary">Znf79</name>
    <name evidence="9" type="ORF">RHASIB_R14675</name>
</gene>
<accession>A0A7L2MFF8</accession>
<dbReference type="SUPFAM" id="SSF57667">
    <property type="entry name" value="beta-beta-alpha zinc fingers"/>
    <property type="match status" value="1"/>
</dbReference>
<dbReference type="GO" id="GO:0005634">
    <property type="term" value="C:nucleus"/>
    <property type="evidence" value="ECO:0007669"/>
    <property type="project" value="UniProtKB-SubCell"/>
</dbReference>
<dbReference type="GO" id="GO:0000981">
    <property type="term" value="F:DNA-binding transcription factor activity, RNA polymerase II-specific"/>
    <property type="evidence" value="ECO:0007669"/>
    <property type="project" value="TreeGrafter"/>
</dbReference>